<dbReference type="EMBL" id="FNRL01000001">
    <property type="protein sequence ID" value="SDZ93912.1"/>
    <property type="molecule type" value="Genomic_DNA"/>
</dbReference>
<organism evidence="2 3">
    <name type="scientific">Chitinophaga terrae</name>
    <name type="common">ex Kim and Jung 2007</name>
    <dbReference type="NCBI Taxonomy" id="408074"/>
    <lineage>
        <taxon>Bacteria</taxon>
        <taxon>Pseudomonadati</taxon>
        <taxon>Bacteroidota</taxon>
        <taxon>Chitinophagia</taxon>
        <taxon>Chitinophagales</taxon>
        <taxon>Chitinophagaceae</taxon>
        <taxon>Chitinophaga</taxon>
    </lineage>
</organism>
<accession>A0A1H3X5K9</accession>
<dbReference type="Proteomes" id="UP000199656">
    <property type="component" value="Unassembled WGS sequence"/>
</dbReference>
<evidence type="ECO:0000256" key="1">
    <source>
        <dbReference type="SAM" id="Phobius"/>
    </source>
</evidence>
<dbReference type="OrthoDB" id="676158at2"/>
<evidence type="ECO:0000313" key="3">
    <source>
        <dbReference type="Proteomes" id="UP000199656"/>
    </source>
</evidence>
<protein>
    <recommendedName>
        <fullName evidence="4">DoxX family membrane protein</fullName>
    </recommendedName>
</protein>
<evidence type="ECO:0000313" key="2">
    <source>
        <dbReference type="EMBL" id="SDZ93912.1"/>
    </source>
</evidence>
<dbReference type="STRING" id="408074.SAMN05660909_00249"/>
<name>A0A1H3X5K9_9BACT</name>
<keyword evidence="1" id="KW-0472">Membrane</keyword>
<dbReference type="RefSeq" id="WP_089757801.1">
    <property type="nucleotide sequence ID" value="NZ_BKAT01000012.1"/>
</dbReference>
<reference evidence="3" key="1">
    <citation type="submission" date="2016-10" db="EMBL/GenBank/DDBJ databases">
        <authorList>
            <person name="Varghese N."/>
            <person name="Submissions S."/>
        </authorList>
    </citation>
    <scope>NUCLEOTIDE SEQUENCE [LARGE SCALE GENOMIC DNA]</scope>
    <source>
        <strain evidence="3">DSM 23920</strain>
    </source>
</reference>
<sequence length="136" mass="14690">MVKLIARIALAAGFILPILDRLGVLGPEGTTGVAWGNWHAFAAYTNKLIPFVNAGIANVFAVIATVLEGLLALGLLIGYRVKWMGLGTSLITLIFGLFMFFSLGPMAPFNYPVYIFIACGLLLWKLDDTDEKVAGR</sequence>
<feature type="transmembrane region" description="Helical" evidence="1">
    <location>
        <begin position="51"/>
        <end position="76"/>
    </location>
</feature>
<keyword evidence="1" id="KW-1133">Transmembrane helix</keyword>
<proteinExistence type="predicted"/>
<gene>
    <name evidence="2" type="ORF">SAMN05660909_00249</name>
</gene>
<evidence type="ECO:0008006" key="4">
    <source>
        <dbReference type="Google" id="ProtNLM"/>
    </source>
</evidence>
<dbReference type="AlphaFoldDB" id="A0A1H3X5K9"/>
<keyword evidence="1" id="KW-0812">Transmembrane</keyword>
<keyword evidence="3" id="KW-1185">Reference proteome</keyword>
<feature type="transmembrane region" description="Helical" evidence="1">
    <location>
        <begin position="109"/>
        <end position="126"/>
    </location>
</feature>
<feature type="transmembrane region" description="Helical" evidence="1">
    <location>
        <begin position="83"/>
        <end position="103"/>
    </location>
</feature>